<evidence type="ECO:0000313" key="1">
    <source>
        <dbReference type="EMBL" id="QFZ78350.1"/>
    </source>
</evidence>
<evidence type="ECO:0008006" key="3">
    <source>
        <dbReference type="Google" id="ProtNLM"/>
    </source>
</evidence>
<accession>A0A5Q0LMT2</accession>
<organism evidence="1 2">
    <name type="scientific">Streptomyces fagopyri</name>
    <dbReference type="NCBI Taxonomy" id="2662397"/>
    <lineage>
        <taxon>Bacteria</taxon>
        <taxon>Bacillati</taxon>
        <taxon>Actinomycetota</taxon>
        <taxon>Actinomycetes</taxon>
        <taxon>Kitasatosporales</taxon>
        <taxon>Streptomycetaceae</taxon>
        <taxon>Streptomyces</taxon>
    </lineage>
</organism>
<name>A0A5Q0LMT2_9ACTN</name>
<dbReference type="AlphaFoldDB" id="A0A5Q0LMT2"/>
<dbReference type="KEGG" id="sfy:GFH48_38195"/>
<dbReference type="Proteomes" id="UP000326179">
    <property type="component" value="Chromosome"/>
</dbReference>
<sequence length="173" mass="18376">MTRNGSFGETWARLTEWLAVMAPESLAAVRPPVAREGILPELGELYAHCDGTLPTEAGRFLVSGCGLLSVEESVSLRARLVSLVDGPDVEADWWRLDWVPWAANHDGASCLFVDTGPGPGRGAIGYFFQESGGEAQLWPSLTAFLVALADAVEEGTSFVGETPVVNGGALGWD</sequence>
<reference evidence="1 2" key="1">
    <citation type="submission" date="2019-10" db="EMBL/GenBank/DDBJ databases">
        <title>A novel species.</title>
        <authorList>
            <person name="Gao J."/>
        </authorList>
    </citation>
    <scope>NUCLEOTIDE SEQUENCE [LARGE SCALE GENOMIC DNA]</scope>
    <source>
        <strain evidence="1 2">QMT-28</strain>
    </source>
</reference>
<protein>
    <recommendedName>
        <fullName evidence="3">Knr4/Smi1-like domain-containing protein</fullName>
    </recommendedName>
</protein>
<dbReference type="RefSeq" id="WP_153292527.1">
    <property type="nucleotide sequence ID" value="NZ_CP045643.1"/>
</dbReference>
<evidence type="ECO:0000313" key="2">
    <source>
        <dbReference type="Proteomes" id="UP000326179"/>
    </source>
</evidence>
<proteinExistence type="predicted"/>
<dbReference type="EMBL" id="CP045643">
    <property type="protein sequence ID" value="QFZ78350.1"/>
    <property type="molecule type" value="Genomic_DNA"/>
</dbReference>
<keyword evidence="2" id="KW-1185">Reference proteome</keyword>
<gene>
    <name evidence="1" type="ORF">GFH48_38195</name>
</gene>